<gene>
    <name evidence="5" type="ORF">ACJMK2_017897</name>
</gene>
<sequence length="976" mass="108127">LLTVLLHFVFAEKASSQNVDPCITHGTLHDIIRSAGYHVDDPNDDLICDRQLAAGWYMFNSKAAVPLWNAPIWMNGTHPTVAEGIVTRDACGNIAGTCCLYKTTIRVKNCGVKGFVYELQPTRGCSLAYCAGNGTPCRPDQYSVTGLAPCTDAYPKLPHNPQISNPIVLTDTFEFQCKIPFDTARTDVAFEVTWLFNSKPDHNVPPTTLTGNDRIAHLDQHFLKGHLGESISCAVSSYFVNSPQRRSPKVQSPEYWMGIRIDPAHLVVGENDPEKDVKLVSTIPIVCSKPDKSSCKMEIYLDNNNHQTVATSGCTQTMRPSDWNSATNQAVVHFNVLAQRDFKNDGDQNLVLHFNRIFSADVPTIWNDYQIPYLQVQAKDKETSLCICSGDPHCLTLDQHNAGQKYYSYYKVGEFVMYKSTGRPFEVHARTVTCNKANGVTCNCAVAAREGNDQVIIDLCHHNWGETYPRVSIEPKDSSHGTVVEKDPQGRSYYIYFPSGAWVKAQINGPYMDISIQAPEDDFGKTQGLCGTFDRNTENDLTGKDGHVHPRTDLPDAFTESWRIPPGLSYFDQPYKSDPKWNNQLKYCNCDQAKHLVDCRIDNKANDPGKKTRCPNCQTVKPTTRRRRDVTGLPNEDSDNDEFYLFDYGYSFARVISSFPTRSGRTESSARALCHNALSRMTAIQKCQSSLGFNIDSFVEYCVEDIKNTDDLSYINGVKESAVMSCMQLALKNVSLYDSRTGLPPAFITTDLCHLDCNGNGNCVRGTCHCNSGFTGADCSIDATKPPMINEFRNGAFVSTGKILDVTVQFESSFHVGCNLPVRTSVGGKTVVGYKISLTNDGHQFSNEKDVFVYDSHCMTCAITGSCTVKSGMCMIDGNCRIQGDKKDQDSSYVCDPRISTTEWTALPAPDFGVDGFTLVFADCRCLFDETKSDCACCQNDGVQCGPAHKNQCVEPGHLERCGSPPDIYGPPFPQV</sequence>
<proteinExistence type="predicted"/>
<comment type="caution">
    <text evidence="5">The sequence shown here is derived from an EMBL/GenBank/DDBJ whole genome shotgun (WGS) entry which is preliminary data.</text>
</comment>
<dbReference type="EMBL" id="JBJQND010000016">
    <property type="protein sequence ID" value="KAL3846957.1"/>
    <property type="molecule type" value="Genomic_DNA"/>
</dbReference>
<dbReference type="AlphaFoldDB" id="A0ABD3UD92"/>
<feature type="signal peptide" evidence="3">
    <location>
        <begin position="1"/>
        <end position="16"/>
    </location>
</feature>
<evidence type="ECO:0000256" key="1">
    <source>
        <dbReference type="ARBA" id="ARBA00022729"/>
    </source>
</evidence>
<dbReference type="PANTHER" id="PTHR14949">
    <property type="entry name" value="EGF-LIKE-DOMAIN, MULTIPLE 7, 8"/>
    <property type="match status" value="1"/>
</dbReference>
<evidence type="ECO:0000313" key="6">
    <source>
        <dbReference type="Proteomes" id="UP001634394"/>
    </source>
</evidence>
<dbReference type="InterPro" id="IPR050969">
    <property type="entry name" value="Dev_Signal_Modulators"/>
</dbReference>
<accession>A0ABD3UD92</accession>
<feature type="domain" description="VWFD" evidence="4">
    <location>
        <begin position="384"/>
        <end position="570"/>
    </location>
</feature>
<evidence type="ECO:0000256" key="3">
    <source>
        <dbReference type="SAM" id="SignalP"/>
    </source>
</evidence>
<dbReference type="InterPro" id="IPR057774">
    <property type="entry name" value="D8C_UMOD/GP2/OIT3-like"/>
</dbReference>
<dbReference type="SMART" id="SM00216">
    <property type="entry name" value="VWD"/>
    <property type="match status" value="1"/>
</dbReference>
<dbReference type="InterPro" id="IPR058727">
    <property type="entry name" value="Helical_Vwde"/>
</dbReference>
<dbReference type="InterPro" id="IPR001846">
    <property type="entry name" value="VWF_type-D"/>
</dbReference>
<dbReference type="PANTHER" id="PTHR14949:SF51">
    <property type="entry name" value="VON WILLEBRAND FACTOR D AND EGF DOMAIN-CONTAINING PROTEIN"/>
    <property type="match status" value="1"/>
</dbReference>
<evidence type="ECO:0000313" key="5">
    <source>
        <dbReference type="EMBL" id="KAL3846957.1"/>
    </source>
</evidence>
<keyword evidence="1 3" id="KW-0732">Signal</keyword>
<dbReference type="Gene3D" id="2.10.25.10">
    <property type="entry name" value="Laminin"/>
    <property type="match status" value="1"/>
</dbReference>
<dbReference type="Pfam" id="PF26129">
    <property type="entry name" value="Vwde"/>
    <property type="match status" value="1"/>
</dbReference>
<dbReference type="Pfam" id="PF23283">
    <property type="entry name" value="D8C_UMOD"/>
    <property type="match status" value="1"/>
</dbReference>
<name>A0ABD3UD92_SINWO</name>
<organism evidence="5 6">
    <name type="scientific">Sinanodonta woodiana</name>
    <name type="common">Chinese pond mussel</name>
    <name type="synonym">Anodonta woodiana</name>
    <dbReference type="NCBI Taxonomy" id="1069815"/>
    <lineage>
        <taxon>Eukaryota</taxon>
        <taxon>Metazoa</taxon>
        <taxon>Spiralia</taxon>
        <taxon>Lophotrochozoa</taxon>
        <taxon>Mollusca</taxon>
        <taxon>Bivalvia</taxon>
        <taxon>Autobranchia</taxon>
        <taxon>Heteroconchia</taxon>
        <taxon>Palaeoheterodonta</taxon>
        <taxon>Unionida</taxon>
        <taxon>Unionoidea</taxon>
        <taxon>Unionidae</taxon>
        <taxon>Unioninae</taxon>
        <taxon>Sinanodonta</taxon>
    </lineage>
</organism>
<protein>
    <recommendedName>
        <fullName evidence="4">VWFD domain-containing protein</fullName>
    </recommendedName>
</protein>
<evidence type="ECO:0000259" key="4">
    <source>
        <dbReference type="PROSITE" id="PS51233"/>
    </source>
</evidence>
<dbReference type="PROSITE" id="PS00022">
    <property type="entry name" value="EGF_1"/>
    <property type="match status" value="1"/>
</dbReference>
<feature type="non-terminal residue" evidence="5">
    <location>
        <position position="1"/>
    </location>
</feature>
<dbReference type="Pfam" id="PF23106">
    <property type="entry name" value="EGF_Teneurin"/>
    <property type="match status" value="1"/>
</dbReference>
<feature type="chain" id="PRO_5044748227" description="VWFD domain-containing protein" evidence="3">
    <location>
        <begin position="17"/>
        <end position="976"/>
    </location>
</feature>
<reference evidence="5 6" key="1">
    <citation type="submission" date="2024-11" db="EMBL/GenBank/DDBJ databases">
        <title>Chromosome-level genome assembly of the freshwater bivalve Anodonta woodiana.</title>
        <authorList>
            <person name="Chen X."/>
        </authorList>
    </citation>
    <scope>NUCLEOTIDE SEQUENCE [LARGE SCALE GENOMIC DNA]</scope>
    <source>
        <strain evidence="5">MN2024</strain>
        <tissue evidence="5">Gills</tissue>
    </source>
</reference>
<keyword evidence="2" id="KW-1015">Disulfide bond</keyword>
<dbReference type="Proteomes" id="UP001634394">
    <property type="component" value="Unassembled WGS sequence"/>
</dbReference>
<dbReference type="InterPro" id="IPR057885">
    <property type="entry name" value="Ig_VWDE"/>
</dbReference>
<dbReference type="Pfam" id="PF25776">
    <property type="entry name" value="Ig_VWDE"/>
    <property type="match status" value="1"/>
</dbReference>
<dbReference type="Pfam" id="PF00094">
    <property type="entry name" value="VWD"/>
    <property type="match status" value="1"/>
</dbReference>
<dbReference type="PROSITE" id="PS01186">
    <property type="entry name" value="EGF_2"/>
    <property type="match status" value="1"/>
</dbReference>
<dbReference type="PROSITE" id="PS51233">
    <property type="entry name" value="VWFD"/>
    <property type="match status" value="1"/>
</dbReference>
<dbReference type="InterPro" id="IPR000742">
    <property type="entry name" value="EGF"/>
</dbReference>
<keyword evidence="6" id="KW-1185">Reference proteome</keyword>
<evidence type="ECO:0000256" key="2">
    <source>
        <dbReference type="ARBA" id="ARBA00023157"/>
    </source>
</evidence>